<feature type="compositionally biased region" description="Low complexity" evidence="1">
    <location>
        <begin position="60"/>
        <end position="95"/>
    </location>
</feature>
<dbReference type="EMBL" id="CAJNOT010000478">
    <property type="protein sequence ID" value="CAF0995766.1"/>
    <property type="molecule type" value="Genomic_DNA"/>
</dbReference>
<evidence type="ECO:0000313" key="3">
    <source>
        <dbReference type="Proteomes" id="UP000663864"/>
    </source>
</evidence>
<feature type="compositionally biased region" description="Low complexity" evidence="1">
    <location>
        <begin position="111"/>
        <end position="120"/>
    </location>
</feature>
<comment type="caution">
    <text evidence="2">The sequence shown here is derived from an EMBL/GenBank/DDBJ whole genome shotgun (WGS) entry which is preliminary data.</text>
</comment>
<dbReference type="AlphaFoldDB" id="A0A814GFQ1"/>
<organism evidence="2 3">
    <name type="scientific">Rotaria sordida</name>
    <dbReference type="NCBI Taxonomy" id="392033"/>
    <lineage>
        <taxon>Eukaryota</taxon>
        <taxon>Metazoa</taxon>
        <taxon>Spiralia</taxon>
        <taxon>Gnathifera</taxon>
        <taxon>Rotifera</taxon>
        <taxon>Eurotatoria</taxon>
        <taxon>Bdelloidea</taxon>
        <taxon>Philodinida</taxon>
        <taxon>Philodinidae</taxon>
        <taxon>Rotaria</taxon>
    </lineage>
</organism>
<reference evidence="2" key="1">
    <citation type="submission" date="2021-02" db="EMBL/GenBank/DDBJ databases">
        <authorList>
            <person name="Nowell W R."/>
        </authorList>
    </citation>
    <scope>NUCLEOTIDE SEQUENCE</scope>
</reference>
<evidence type="ECO:0000313" key="2">
    <source>
        <dbReference type="EMBL" id="CAF0995766.1"/>
    </source>
</evidence>
<feature type="region of interest" description="Disordered" evidence="1">
    <location>
        <begin position="46"/>
        <end position="157"/>
    </location>
</feature>
<name>A0A814GFQ1_9BILA</name>
<sequence length="399" mass="46661">MSKFFQRVRNVFRKNGSSQNITNNTAEDFNDEQIKDTDTRLTYRQNEDLDSVSDETENINNNNNNSSQQKSLKQQQKQTTSLETDSSSNSLSLHNSELRKRPNNFQSGLSRNNNMNRNINPSVKNNAVLIRNPTTQKRLSSQSQNSSSSSRSQSSINNLPSEQLAIPSKNQILQSPLHDNFLTPMNRYRRPFPIKPNSTLVGFSQRNPSHLRFNQQLQNSSYNFNRPFFSNQLNRPFFKNRLLPFQSQNKISNYEIDYPIENVLFDKNIPSTMAIKINEAVEYDRFGNTYYNRHYAYEPSIQHINIGNRQQIDRHLIENSRPEGMRYIREINNNYDCYPQKTNDKIFQRENFNNLQSIINDIPQVNYQIISSNDNFNCYPISINHFTACALPNDPMRIE</sequence>
<evidence type="ECO:0000256" key="1">
    <source>
        <dbReference type="SAM" id="MobiDB-lite"/>
    </source>
</evidence>
<protein>
    <submittedName>
        <fullName evidence="2">Uncharacterized protein</fullName>
    </submittedName>
</protein>
<proteinExistence type="predicted"/>
<gene>
    <name evidence="2" type="ORF">ZHD862_LOCUS12260</name>
</gene>
<feature type="compositionally biased region" description="Low complexity" evidence="1">
    <location>
        <begin position="140"/>
        <end position="157"/>
    </location>
</feature>
<accession>A0A814GFQ1</accession>
<feature type="compositionally biased region" description="Acidic residues" evidence="1">
    <location>
        <begin position="48"/>
        <end position="57"/>
    </location>
</feature>
<dbReference type="Proteomes" id="UP000663864">
    <property type="component" value="Unassembled WGS sequence"/>
</dbReference>